<protein>
    <submittedName>
        <fullName evidence="1">Uncharacterized protein</fullName>
    </submittedName>
</protein>
<gene>
    <name evidence="1" type="ORF">KUCAC02_027406</name>
</gene>
<evidence type="ECO:0000313" key="2">
    <source>
        <dbReference type="Proteomes" id="UP001057452"/>
    </source>
</evidence>
<evidence type="ECO:0000313" key="1">
    <source>
        <dbReference type="EMBL" id="KAI4807608.1"/>
    </source>
</evidence>
<dbReference type="Proteomes" id="UP001057452">
    <property type="component" value="Chromosome 19"/>
</dbReference>
<dbReference type="EMBL" id="CM043803">
    <property type="protein sequence ID" value="KAI4807608.1"/>
    <property type="molecule type" value="Genomic_DNA"/>
</dbReference>
<name>A0ACB9W3N8_CHAAC</name>
<organism evidence="1 2">
    <name type="scientific">Chaenocephalus aceratus</name>
    <name type="common">Blackfin icefish</name>
    <name type="synonym">Chaenichthys aceratus</name>
    <dbReference type="NCBI Taxonomy" id="36190"/>
    <lineage>
        <taxon>Eukaryota</taxon>
        <taxon>Metazoa</taxon>
        <taxon>Chordata</taxon>
        <taxon>Craniata</taxon>
        <taxon>Vertebrata</taxon>
        <taxon>Euteleostomi</taxon>
        <taxon>Actinopterygii</taxon>
        <taxon>Neopterygii</taxon>
        <taxon>Teleostei</taxon>
        <taxon>Neoteleostei</taxon>
        <taxon>Acanthomorphata</taxon>
        <taxon>Eupercaria</taxon>
        <taxon>Perciformes</taxon>
        <taxon>Notothenioidei</taxon>
        <taxon>Channichthyidae</taxon>
        <taxon>Chaenocephalus</taxon>
    </lineage>
</organism>
<reference evidence="1" key="1">
    <citation type="submission" date="2022-05" db="EMBL/GenBank/DDBJ databases">
        <title>Chromosome-level genome of Chaenocephalus aceratus.</title>
        <authorList>
            <person name="Park H."/>
        </authorList>
    </citation>
    <scope>NUCLEOTIDE SEQUENCE</scope>
    <source>
        <strain evidence="1">KU_202001</strain>
    </source>
</reference>
<sequence length="158" mass="17383">MTLLLPRPHLSHRPQLGRTNMVSERDYLHGSWQGGSARSAPADCDTYLMQAPLVLCSPDRQHQPNPTAVLPDCKPMCNEGPTLRSSRPKPQQVVEPRTTKARGRATDCRGSEHDKCPCHRHRCGPCSSAFYRGVGDLPHSNLGRGAGGGLMEWMTPPH</sequence>
<proteinExistence type="predicted"/>
<comment type="caution">
    <text evidence="1">The sequence shown here is derived from an EMBL/GenBank/DDBJ whole genome shotgun (WGS) entry which is preliminary data.</text>
</comment>
<keyword evidence="2" id="KW-1185">Reference proteome</keyword>
<accession>A0ACB9W3N8</accession>